<proteinExistence type="predicted"/>
<accession>A0A9Y2MQ79</accession>
<dbReference type="EC" id="2.7.13.3" evidence="3"/>
<dbReference type="Gene3D" id="3.30.565.10">
    <property type="entry name" value="Histidine kinase-like ATPase, C-terminal domain"/>
    <property type="match status" value="1"/>
</dbReference>
<keyword evidence="1" id="KW-0418">Kinase</keyword>
<dbReference type="GO" id="GO:0005524">
    <property type="term" value="F:ATP binding"/>
    <property type="evidence" value="ECO:0007669"/>
    <property type="project" value="UniProtKB-KW"/>
</dbReference>
<name>A0A9Y2MQ79_9PSEU</name>
<dbReference type="PANTHER" id="PTHR35526">
    <property type="entry name" value="ANTI-SIGMA-F FACTOR RSBW-RELATED"/>
    <property type="match status" value="1"/>
</dbReference>
<sequence length="146" mass="15838">MSPVGEPDAAANPELRSRRPARVDDVTALRHDLAGWISAHHLTGDLAGDVELATYEALSNAANHAYPHRVDGTVELHGRHQPGLVRITVTDHGHWQPPASDPDEQHGRGLPLIHALPDHATVDLTELGTIVTMTWHLDQHHSSGTT</sequence>
<dbReference type="GO" id="GO:0004673">
    <property type="term" value="F:protein histidine kinase activity"/>
    <property type="evidence" value="ECO:0007669"/>
    <property type="project" value="UniProtKB-EC"/>
</dbReference>
<keyword evidence="3" id="KW-0067">ATP-binding</keyword>
<organism evidence="3 4">
    <name type="scientific">Amycolatopsis carbonis</name>
    <dbReference type="NCBI Taxonomy" id="715471"/>
    <lineage>
        <taxon>Bacteria</taxon>
        <taxon>Bacillati</taxon>
        <taxon>Actinomycetota</taxon>
        <taxon>Actinomycetes</taxon>
        <taxon>Pseudonocardiales</taxon>
        <taxon>Pseudonocardiaceae</taxon>
        <taxon>Amycolatopsis</taxon>
    </lineage>
</organism>
<dbReference type="InterPro" id="IPR003594">
    <property type="entry name" value="HATPase_dom"/>
</dbReference>
<evidence type="ECO:0000259" key="2">
    <source>
        <dbReference type="Pfam" id="PF13581"/>
    </source>
</evidence>
<reference evidence="3 4" key="1">
    <citation type="submission" date="2023-06" db="EMBL/GenBank/DDBJ databases">
        <authorList>
            <person name="Oyuntsetseg B."/>
            <person name="Kim S.B."/>
        </authorList>
    </citation>
    <scope>NUCLEOTIDE SEQUENCE [LARGE SCALE GENOMIC DNA]</scope>
    <source>
        <strain evidence="3 4">2-15</strain>
    </source>
</reference>
<keyword evidence="1" id="KW-0723">Serine/threonine-protein kinase</keyword>
<keyword evidence="3" id="KW-0808">Transferase</keyword>
<evidence type="ECO:0000313" key="3">
    <source>
        <dbReference type="EMBL" id="WIX76930.1"/>
    </source>
</evidence>
<dbReference type="PANTHER" id="PTHR35526:SF3">
    <property type="entry name" value="ANTI-SIGMA-F FACTOR RSBW"/>
    <property type="match status" value="1"/>
</dbReference>
<evidence type="ECO:0000313" key="4">
    <source>
        <dbReference type="Proteomes" id="UP001236014"/>
    </source>
</evidence>
<dbReference type="InterPro" id="IPR036890">
    <property type="entry name" value="HATPase_C_sf"/>
</dbReference>
<feature type="domain" description="Histidine kinase/HSP90-like ATPase" evidence="2">
    <location>
        <begin position="20"/>
        <end position="135"/>
    </location>
</feature>
<evidence type="ECO:0000256" key="1">
    <source>
        <dbReference type="ARBA" id="ARBA00022527"/>
    </source>
</evidence>
<keyword evidence="3" id="KW-0547">Nucleotide-binding</keyword>
<keyword evidence="4" id="KW-1185">Reference proteome</keyword>
<dbReference type="GO" id="GO:0004674">
    <property type="term" value="F:protein serine/threonine kinase activity"/>
    <property type="evidence" value="ECO:0007669"/>
    <property type="project" value="UniProtKB-KW"/>
</dbReference>
<dbReference type="CDD" id="cd16936">
    <property type="entry name" value="HATPase_RsbW-like"/>
    <property type="match status" value="1"/>
</dbReference>
<dbReference type="SUPFAM" id="SSF55874">
    <property type="entry name" value="ATPase domain of HSP90 chaperone/DNA topoisomerase II/histidine kinase"/>
    <property type="match status" value="1"/>
</dbReference>
<protein>
    <submittedName>
        <fullName evidence="3">ATP-binding protein</fullName>
        <ecNumber evidence="3">2.7.13.3</ecNumber>
    </submittedName>
</protein>
<dbReference type="RefSeq" id="WP_285967677.1">
    <property type="nucleotide sequence ID" value="NZ_CP127294.1"/>
</dbReference>
<dbReference type="Proteomes" id="UP001236014">
    <property type="component" value="Chromosome"/>
</dbReference>
<dbReference type="AlphaFoldDB" id="A0A9Y2MQ79"/>
<dbReference type="InterPro" id="IPR050267">
    <property type="entry name" value="Anti-sigma-factor_SerPK"/>
</dbReference>
<gene>
    <name evidence="3" type="ORF">QRX50_36740</name>
</gene>
<dbReference type="EMBL" id="CP127294">
    <property type="protein sequence ID" value="WIX76930.1"/>
    <property type="molecule type" value="Genomic_DNA"/>
</dbReference>
<dbReference type="KEGG" id="acab:QRX50_36740"/>
<dbReference type="Pfam" id="PF13581">
    <property type="entry name" value="HATPase_c_2"/>
    <property type="match status" value="1"/>
</dbReference>